<protein>
    <submittedName>
        <fullName evidence="1">Uncharacterized protein</fullName>
    </submittedName>
</protein>
<dbReference type="RefSeq" id="WP_139331603.1">
    <property type="nucleotide sequence ID" value="NZ_FTNK01000004.1"/>
</dbReference>
<evidence type="ECO:0000313" key="1">
    <source>
        <dbReference type="EMBL" id="SIQ87110.1"/>
    </source>
</evidence>
<keyword evidence="2" id="KW-1185">Reference proteome</keyword>
<proteinExistence type="predicted"/>
<comment type="caution">
    <text evidence="1">The sequence shown here is derived from an EMBL/GenBank/DDBJ whole genome shotgun (WGS) entry which is preliminary data.</text>
</comment>
<name>A0ABY1JW39_9BACL</name>
<sequence length="92" mass="10712">MATALKFHAEILIETENLSYEGVKLPNRGTRLEPLVAYKFACEHPERAITEKKVIYCHSEHRWALSNFDRVLFHSMTLLWMSYKYPSPTSAP</sequence>
<accession>A0ABY1JW39</accession>
<organism evidence="1 2">
    <name type="scientific">Paenibacillus macquariensis</name>
    <dbReference type="NCBI Taxonomy" id="948756"/>
    <lineage>
        <taxon>Bacteria</taxon>
        <taxon>Bacillati</taxon>
        <taxon>Bacillota</taxon>
        <taxon>Bacilli</taxon>
        <taxon>Bacillales</taxon>
        <taxon>Paenibacillaceae</taxon>
        <taxon>Paenibacillus</taxon>
    </lineage>
</organism>
<gene>
    <name evidence="1" type="ORF">SAMN05421578_104423</name>
</gene>
<dbReference type="Proteomes" id="UP000186666">
    <property type="component" value="Unassembled WGS sequence"/>
</dbReference>
<reference evidence="1 2" key="1">
    <citation type="submission" date="2017-01" db="EMBL/GenBank/DDBJ databases">
        <authorList>
            <person name="Varghese N."/>
            <person name="Submissions S."/>
        </authorList>
    </citation>
    <scope>NUCLEOTIDE SEQUENCE [LARGE SCALE GENOMIC DNA]</scope>
    <source>
        <strain evidence="1 2">ATCC 23464</strain>
    </source>
</reference>
<dbReference type="EMBL" id="FTNK01000004">
    <property type="protein sequence ID" value="SIQ87110.1"/>
    <property type="molecule type" value="Genomic_DNA"/>
</dbReference>
<evidence type="ECO:0000313" key="2">
    <source>
        <dbReference type="Proteomes" id="UP000186666"/>
    </source>
</evidence>